<organism evidence="8 9">
    <name type="scientific">Anthropogastromicrobium aceti</name>
    <dbReference type="NCBI Taxonomy" id="2981768"/>
    <lineage>
        <taxon>Bacteria</taxon>
        <taxon>Bacillati</taxon>
        <taxon>Bacillota</taxon>
        <taxon>Clostridia</taxon>
        <taxon>Lachnospirales</taxon>
        <taxon>Lachnospiraceae</taxon>
        <taxon>Anthropogastromicrobium</taxon>
    </lineage>
</organism>
<dbReference type="PIRSF" id="PIRSF025414">
    <property type="entry name" value="Alpha-L-arabinofuranosidase"/>
    <property type="match status" value="1"/>
</dbReference>
<dbReference type="EMBL" id="JAJEQN010000027">
    <property type="protein sequence ID" value="MCC2222126.1"/>
    <property type="molecule type" value="Genomic_DNA"/>
</dbReference>
<dbReference type="RefSeq" id="WP_308732031.1">
    <property type="nucleotide sequence ID" value="NZ_JAJEQN010000027.1"/>
</dbReference>
<dbReference type="Gene3D" id="2.115.10.20">
    <property type="entry name" value="Glycosyl hydrolase domain, family 43"/>
    <property type="match status" value="1"/>
</dbReference>
<evidence type="ECO:0000256" key="4">
    <source>
        <dbReference type="ARBA" id="ARBA00023295"/>
    </source>
</evidence>
<dbReference type="Pfam" id="PF04616">
    <property type="entry name" value="Glyco_hydro_43"/>
    <property type="match status" value="1"/>
</dbReference>
<dbReference type="Proteomes" id="UP001198200">
    <property type="component" value="Unassembled WGS sequence"/>
</dbReference>
<dbReference type="InterPro" id="IPR023296">
    <property type="entry name" value="Glyco_hydro_beta-prop_sf"/>
</dbReference>
<evidence type="ECO:0000313" key="8">
    <source>
        <dbReference type="EMBL" id="MCC2222126.1"/>
    </source>
</evidence>
<gene>
    <name evidence="8" type="ORF">LKD48_10840</name>
</gene>
<accession>A0AAE3E6D0</accession>
<feature type="active site" description="Proton acceptor" evidence="5">
    <location>
        <position position="29"/>
    </location>
</feature>
<sequence length="327" mass="37551">MDEKTNWQSLEKNGPITEYNEPFIEQRADPFVCKAADGTYYFTASYPAYDRILLRSSKTLNGLKNAKERQIWVKHEHGLMSCHIWAPELHFVYGKWYIYFAAGEAEDVWKIRPYVLECDGDPMTGEWSELGSMKGCDDDPFSFTDFSLDATIFEHKGDYYYVWAQKASNISNLYIAKMAAPNKLATVMEMITTPDYDWERILFWVNEGPAVLKHGGKIWLTFSASGTGSCYCVGLLSADENADLLDPASWTKERMPVLKTDQKKGLYGPGHNSFTTDEDGNDIMVYHARTYDGIKTKDPLYDPNRHAHLLKVQYDENGRPIFDYQKH</sequence>
<comment type="similarity">
    <text evidence="1 7">Belongs to the glycosyl hydrolase 43 family.</text>
</comment>
<keyword evidence="3 7" id="KW-0378">Hydrolase</keyword>
<keyword evidence="4 7" id="KW-0326">Glycosidase</keyword>
<dbReference type="PANTHER" id="PTHR43817">
    <property type="entry name" value="GLYCOSYL HYDROLASE"/>
    <property type="match status" value="1"/>
</dbReference>
<reference evidence="8 9" key="1">
    <citation type="submission" date="2021-10" db="EMBL/GenBank/DDBJ databases">
        <title>Anaerobic single-cell dispensing facilitates the cultivation of human gut bacteria.</title>
        <authorList>
            <person name="Afrizal A."/>
        </authorList>
    </citation>
    <scope>NUCLEOTIDE SEQUENCE [LARGE SCALE GENOMIC DNA]</scope>
    <source>
        <strain evidence="8 9">CLA-AA-H224</strain>
    </source>
</reference>
<evidence type="ECO:0000256" key="2">
    <source>
        <dbReference type="ARBA" id="ARBA00022729"/>
    </source>
</evidence>
<evidence type="ECO:0000313" key="9">
    <source>
        <dbReference type="Proteomes" id="UP001198200"/>
    </source>
</evidence>
<feature type="site" description="Important for catalytic activity, responsible for pKa modulation of the active site Glu and correct orientation of both the proton donor and substrate" evidence="6">
    <location>
        <position position="149"/>
    </location>
</feature>
<dbReference type="InterPro" id="IPR006710">
    <property type="entry name" value="Glyco_hydro_43"/>
</dbReference>
<protein>
    <submittedName>
        <fullName evidence="8">Family 43 glycosylhydrolase</fullName>
    </submittedName>
</protein>
<dbReference type="AlphaFoldDB" id="A0AAE3E6D0"/>
<keyword evidence="9" id="KW-1185">Reference proteome</keyword>
<evidence type="ECO:0000256" key="5">
    <source>
        <dbReference type="PIRSR" id="PIRSR606710-1"/>
    </source>
</evidence>
<feature type="active site" description="Proton donor" evidence="5">
    <location>
        <position position="207"/>
    </location>
</feature>
<dbReference type="InterPro" id="IPR016828">
    <property type="entry name" value="Alpha-L-arabinofuranosidase"/>
</dbReference>
<evidence type="ECO:0000256" key="7">
    <source>
        <dbReference type="RuleBase" id="RU361187"/>
    </source>
</evidence>
<dbReference type="GO" id="GO:0004553">
    <property type="term" value="F:hydrolase activity, hydrolyzing O-glycosyl compounds"/>
    <property type="evidence" value="ECO:0007669"/>
    <property type="project" value="InterPro"/>
</dbReference>
<dbReference type="SUPFAM" id="SSF75005">
    <property type="entry name" value="Arabinanase/levansucrase/invertase"/>
    <property type="match status" value="1"/>
</dbReference>
<evidence type="ECO:0000256" key="6">
    <source>
        <dbReference type="PIRSR" id="PIRSR606710-2"/>
    </source>
</evidence>
<comment type="caution">
    <text evidence="8">The sequence shown here is derived from an EMBL/GenBank/DDBJ whole genome shotgun (WGS) entry which is preliminary data.</text>
</comment>
<dbReference type="GO" id="GO:0005975">
    <property type="term" value="P:carbohydrate metabolic process"/>
    <property type="evidence" value="ECO:0007669"/>
    <property type="project" value="InterPro"/>
</dbReference>
<dbReference type="PANTHER" id="PTHR43817:SF1">
    <property type="entry name" value="HYDROLASE, FAMILY 43, PUTATIVE (AFU_ORTHOLOGUE AFUA_3G01660)-RELATED"/>
    <property type="match status" value="1"/>
</dbReference>
<name>A0AAE3E6D0_9FIRM</name>
<evidence type="ECO:0000256" key="3">
    <source>
        <dbReference type="ARBA" id="ARBA00022801"/>
    </source>
</evidence>
<keyword evidence="2" id="KW-0732">Signal</keyword>
<evidence type="ECO:0000256" key="1">
    <source>
        <dbReference type="ARBA" id="ARBA00009865"/>
    </source>
</evidence>
<proteinExistence type="inferred from homology"/>